<organism evidence="1">
    <name type="scientific">Anguilla anguilla</name>
    <name type="common">European freshwater eel</name>
    <name type="synonym">Muraena anguilla</name>
    <dbReference type="NCBI Taxonomy" id="7936"/>
    <lineage>
        <taxon>Eukaryota</taxon>
        <taxon>Metazoa</taxon>
        <taxon>Chordata</taxon>
        <taxon>Craniata</taxon>
        <taxon>Vertebrata</taxon>
        <taxon>Euteleostomi</taxon>
        <taxon>Actinopterygii</taxon>
        <taxon>Neopterygii</taxon>
        <taxon>Teleostei</taxon>
        <taxon>Anguilliformes</taxon>
        <taxon>Anguillidae</taxon>
        <taxon>Anguilla</taxon>
    </lineage>
</organism>
<dbReference type="EMBL" id="GBXM01093816">
    <property type="protein sequence ID" value="JAH14761.1"/>
    <property type="molecule type" value="Transcribed_RNA"/>
</dbReference>
<dbReference type="AlphaFoldDB" id="A0A0E9QD33"/>
<dbReference type="EMBL" id="GBXM01103368">
    <property type="protein sequence ID" value="JAH05209.1"/>
    <property type="molecule type" value="Transcribed_RNA"/>
</dbReference>
<reference evidence="1" key="1">
    <citation type="submission" date="2014-11" db="EMBL/GenBank/DDBJ databases">
        <authorList>
            <person name="Amaro Gonzalez C."/>
        </authorList>
    </citation>
    <scope>NUCLEOTIDE SEQUENCE</scope>
</reference>
<protein>
    <submittedName>
        <fullName evidence="1">Uncharacterized protein</fullName>
    </submittedName>
</protein>
<evidence type="ECO:0000313" key="1">
    <source>
        <dbReference type="EMBL" id="JAH14761.1"/>
    </source>
</evidence>
<sequence>MLPRVEYFNRSVSVRGY</sequence>
<reference evidence="1" key="2">
    <citation type="journal article" date="2015" name="Fish Shellfish Immunol.">
        <title>Early steps in the European eel (Anguilla anguilla)-Vibrio vulnificus interaction in the gills: Role of the RtxA13 toxin.</title>
        <authorList>
            <person name="Callol A."/>
            <person name="Pajuelo D."/>
            <person name="Ebbesson L."/>
            <person name="Teles M."/>
            <person name="MacKenzie S."/>
            <person name="Amaro C."/>
        </authorList>
    </citation>
    <scope>NUCLEOTIDE SEQUENCE</scope>
</reference>
<proteinExistence type="predicted"/>
<name>A0A0E9QD33_ANGAN</name>
<accession>A0A0E9QD33</accession>